<accession>A0A9Q0KMH6</accession>
<evidence type="ECO:0000313" key="1">
    <source>
        <dbReference type="EMBL" id="KAJ4973205.1"/>
    </source>
</evidence>
<comment type="caution">
    <text evidence="1">The sequence shown here is derived from an EMBL/GenBank/DDBJ whole genome shotgun (WGS) entry which is preliminary data.</text>
</comment>
<name>A0A9Q0KMH6_9MAGN</name>
<keyword evidence="2" id="KW-1185">Reference proteome</keyword>
<proteinExistence type="predicted"/>
<reference evidence="1" key="1">
    <citation type="journal article" date="2023" name="Plant J.">
        <title>The genome of the king protea, Protea cynaroides.</title>
        <authorList>
            <person name="Chang J."/>
            <person name="Duong T.A."/>
            <person name="Schoeman C."/>
            <person name="Ma X."/>
            <person name="Roodt D."/>
            <person name="Barker N."/>
            <person name="Li Z."/>
            <person name="Van de Peer Y."/>
            <person name="Mizrachi E."/>
        </authorList>
    </citation>
    <scope>NUCLEOTIDE SEQUENCE</scope>
    <source>
        <tissue evidence="1">Young leaves</tissue>
    </source>
</reference>
<dbReference type="AlphaFoldDB" id="A0A9Q0KMH6"/>
<dbReference type="Proteomes" id="UP001141806">
    <property type="component" value="Unassembled WGS sequence"/>
</dbReference>
<protein>
    <submittedName>
        <fullName evidence="1">Uncharacterized protein</fullName>
    </submittedName>
</protein>
<organism evidence="1 2">
    <name type="scientific">Protea cynaroides</name>
    <dbReference type="NCBI Taxonomy" id="273540"/>
    <lineage>
        <taxon>Eukaryota</taxon>
        <taxon>Viridiplantae</taxon>
        <taxon>Streptophyta</taxon>
        <taxon>Embryophyta</taxon>
        <taxon>Tracheophyta</taxon>
        <taxon>Spermatophyta</taxon>
        <taxon>Magnoliopsida</taxon>
        <taxon>Proteales</taxon>
        <taxon>Proteaceae</taxon>
        <taxon>Protea</taxon>
    </lineage>
</organism>
<dbReference type="EMBL" id="JAMYWD010000004">
    <property type="protein sequence ID" value="KAJ4973205.1"/>
    <property type="molecule type" value="Genomic_DNA"/>
</dbReference>
<evidence type="ECO:0000313" key="2">
    <source>
        <dbReference type="Proteomes" id="UP001141806"/>
    </source>
</evidence>
<gene>
    <name evidence="1" type="ORF">NE237_006379</name>
</gene>
<sequence>MVLPDELILEISHYLDGLQTSCDACYLYFKRWLKLEKLNRHKLCIRASDIPGPFVKLRVQRFVKIINDQINERWEQGKGGAGLPITNEIMSAVQSSILVLQCQPVPLYPAITLSVDDGADREREDWIE</sequence>